<dbReference type="RefSeq" id="WP_089357124.1">
    <property type="nucleotide sequence ID" value="NZ_FZPD01000004.1"/>
</dbReference>
<name>A0A239K5K7_EKHLU</name>
<keyword evidence="2" id="KW-1185">Reference proteome</keyword>
<evidence type="ECO:0000313" key="2">
    <source>
        <dbReference type="Proteomes" id="UP000198393"/>
    </source>
</evidence>
<evidence type="ECO:0000313" key="1">
    <source>
        <dbReference type="EMBL" id="SNT12933.1"/>
    </source>
</evidence>
<dbReference type="OrthoDB" id="1098580at2"/>
<proteinExistence type="predicted"/>
<dbReference type="AlphaFoldDB" id="A0A239K5K7"/>
<dbReference type="EMBL" id="FZPD01000004">
    <property type="protein sequence ID" value="SNT12933.1"/>
    <property type="molecule type" value="Genomic_DNA"/>
</dbReference>
<protein>
    <recommendedName>
        <fullName evidence="3">Outer membrane protein beta-barrel domain-containing protein</fullName>
    </recommendedName>
</protein>
<dbReference type="SUPFAM" id="SSF56935">
    <property type="entry name" value="Porins"/>
    <property type="match status" value="1"/>
</dbReference>
<dbReference type="Proteomes" id="UP000198393">
    <property type="component" value="Unassembled WGS sequence"/>
</dbReference>
<reference evidence="1 2" key="1">
    <citation type="submission" date="2017-06" db="EMBL/GenBank/DDBJ databases">
        <authorList>
            <person name="Kim H.J."/>
            <person name="Triplett B.A."/>
        </authorList>
    </citation>
    <scope>NUCLEOTIDE SEQUENCE [LARGE SCALE GENOMIC DNA]</scope>
    <source>
        <strain evidence="1 2">DSM 19307</strain>
    </source>
</reference>
<organism evidence="1 2">
    <name type="scientific">Ekhidna lutea</name>
    <dbReference type="NCBI Taxonomy" id="447679"/>
    <lineage>
        <taxon>Bacteria</taxon>
        <taxon>Pseudomonadati</taxon>
        <taxon>Bacteroidota</taxon>
        <taxon>Cytophagia</taxon>
        <taxon>Cytophagales</taxon>
        <taxon>Reichenbachiellaceae</taxon>
        <taxon>Ekhidna</taxon>
    </lineage>
</organism>
<accession>A0A239K5K7</accession>
<sequence>MRSILFTSCLFIFIGVSAQGKLADRIYFGGGFGFSAGADQTNLSLSPQVGYKITEKFSAGVGISYQYVKIKQPSISINNYGWSLFTRYNIVQQFFAYSEFERLSFEYVTGVDPVRKERTGYNSLLIGGGYAEQLGGRASFSLMALYNVLYDETDFPRPYNSPWVIRAGIGVGIF</sequence>
<evidence type="ECO:0008006" key="3">
    <source>
        <dbReference type="Google" id="ProtNLM"/>
    </source>
</evidence>
<gene>
    <name evidence="1" type="ORF">SAMN05421640_2410</name>
</gene>